<keyword evidence="2" id="KW-1185">Reference proteome</keyword>
<protein>
    <submittedName>
        <fullName evidence="1">Uncharacterized protein</fullName>
    </submittedName>
</protein>
<reference evidence="2" key="1">
    <citation type="submission" date="2014-09" db="EMBL/GenBank/DDBJ databases">
        <authorList>
            <person name="Mudge J."/>
            <person name="Ramaraj T."/>
            <person name="Lindquist I.E."/>
            <person name="Bharti A.K."/>
            <person name="Sundararajan A."/>
            <person name="Cameron C.T."/>
            <person name="Woodward J.E."/>
            <person name="May G.D."/>
            <person name="Brubaker C."/>
            <person name="Broadhvest J."/>
            <person name="Wilkins T.A."/>
        </authorList>
    </citation>
    <scope>NUCLEOTIDE SEQUENCE</scope>
    <source>
        <strain evidence="2">cv. AKA8401</strain>
    </source>
</reference>
<evidence type="ECO:0000313" key="1">
    <source>
        <dbReference type="EMBL" id="KHG21302.1"/>
    </source>
</evidence>
<dbReference type="AlphaFoldDB" id="A0A0B0P8W1"/>
<sequence>MVEVPNWKYTNVAPETSSKKGKEKVNKGIEKIREFRVGLVGYNWHAIDWKCSGIFRLCVDETLYVSTTVTVPIHFEDVLCT</sequence>
<gene>
    <name evidence="1" type="ORF">F383_27484</name>
</gene>
<organism evidence="1 2">
    <name type="scientific">Gossypium arboreum</name>
    <name type="common">Tree cotton</name>
    <name type="synonym">Gossypium nanking</name>
    <dbReference type="NCBI Taxonomy" id="29729"/>
    <lineage>
        <taxon>Eukaryota</taxon>
        <taxon>Viridiplantae</taxon>
        <taxon>Streptophyta</taxon>
        <taxon>Embryophyta</taxon>
        <taxon>Tracheophyta</taxon>
        <taxon>Spermatophyta</taxon>
        <taxon>Magnoliopsida</taxon>
        <taxon>eudicotyledons</taxon>
        <taxon>Gunneridae</taxon>
        <taxon>Pentapetalae</taxon>
        <taxon>rosids</taxon>
        <taxon>malvids</taxon>
        <taxon>Malvales</taxon>
        <taxon>Malvaceae</taxon>
        <taxon>Malvoideae</taxon>
        <taxon>Gossypium</taxon>
    </lineage>
</organism>
<evidence type="ECO:0000313" key="2">
    <source>
        <dbReference type="Proteomes" id="UP000032142"/>
    </source>
</evidence>
<accession>A0A0B0P8W1</accession>
<name>A0A0B0P8W1_GOSAR</name>
<dbReference type="EMBL" id="KN418104">
    <property type="protein sequence ID" value="KHG21302.1"/>
    <property type="molecule type" value="Genomic_DNA"/>
</dbReference>
<proteinExistence type="predicted"/>
<dbReference type="Proteomes" id="UP000032142">
    <property type="component" value="Unassembled WGS sequence"/>
</dbReference>